<accession>A0A7W0DH05</accession>
<reference evidence="2 3" key="1">
    <citation type="submission" date="2020-07" db="EMBL/GenBank/DDBJ databases">
        <title>Streptomyces isolated from Indian soil.</title>
        <authorList>
            <person name="Mandal S."/>
            <person name="Maiti P.K."/>
        </authorList>
    </citation>
    <scope>NUCLEOTIDE SEQUENCE [LARGE SCALE GENOMIC DNA]</scope>
    <source>
        <strain evidence="2 3">PSKA28</strain>
    </source>
</reference>
<dbReference type="AlphaFoldDB" id="A0A7W0DH05"/>
<evidence type="ECO:0000256" key="1">
    <source>
        <dbReference type="SAM" id="SignalP"/>
    </source>
</evidence>
<dbReference type="Proteomes" id="UP000545761">
    <property type="component" value="Unassembled WGS sequence"/>
</dbReference>
<dbReference type="EMBL" id="JACEHE010000001">
    <property type="protein sequence ID" value="MBA2944858.1"/>
    <property type="molecule type" value="Genomic_DNA"/>
</dbReference>
<evidence type="ECO:0008006" key="4">
    <source>
        <dbReference type="Google" id="ProtNLM"/>
    </source>
</evidence>
<name>A0A7W0DH05_9ACTN</name>
<organism evidence="2 3">
    <name type="scientific">Streptomyces himalayensis subsp. himalayensis</name>
    <dbReference type="NCBI Taxonomy" id="2756131"/>
    <lineage>
        <taxon>Bacteria</taxon>
        <taxon>Bacillati</taxon>
        <taxon>Actinomycetota</taxon>
        <taxon>Actinomycetes</taxon>
        <taxon>Kitasatosporales</taxon>
        <taxon>Streptomycetaceae</taxon>
        <taxon>Streptomyces</taxon>
        <taxon>Streptomyces himalayensis</taxon>
    </lineage>
</organism>
<protein>
    <recommendedName>
        <fullName evidence="4">Secreted protein</fullName>
    </recommendedName>
</protein>
<evidence type="ECO:0000313" key="3">
    <source>
        <dbReference type="Proteomes" id="UP000545761"/>
    </source>
</evidence>
<feature type="signal peptide" evidence="1">
    <location>
        <begin position="1"/>
        <end position="36"/>
    </location>
</feature>
<evidence type="ECO:0000313" key="2">
    <source>
        <dbReference type="EMBL" id="MBA2944858.1"/>
    </source>
</evidence>
<sequence>MSMSTLIQKRLRQRIAVVLASLFVATGLTLPTTVHAVTSAPVVVAADAVELRWEQIPDATAYLVVDDYENRVLWRGEQTTTRIPATAPSALSLLVVALTETGETVVAKVMATLPDPASARTPMTAMTTAEGTWFSWGALSGVTSYTVEGDGIPAMSVASTAVNLPAKLGETAEYNMYAKPPVVGEITDATVTDVHYGVRVTPASTDVSSASQQTREGDVLPAGIPTILASRFNYETYIPWQWIDAPEDGYYLNCESGDNGEDWWYNGNNRGKYDYGVGNYKSLTSAYYAWTRAKTYPSKGITTTKRYKKVGTSYIYDSSRTASTEDIVITPLDNTGRTAYTSVEHEAGHPYCTPFARISYEQTQVAYSSGGYGMSGTHDRMPNHQQYRTIYYSDGTQSNYLMFDHPLTDPKCLNEIYSSWKCGGKWEYQVQG</sequence>
<gene>
    <name evidence="2" type="ORF">H1D24_03210</name>
</gene>
<proteinExistence type="predicted"/>
<dbReference type="RefSeq" id="WP_181655760.1">
    <property type="nucleotide sequence ID" value="NZ_JACEHE010000001.1"/>
</dbReference>
<feature type="chain" id="PRO_5030573883" description="Secreted protein" evidence="1">
    <location>
        <begin position="37"/>
        <end position="432"/>
    </location>
</feature>
<keyword evidence="1" id="KW-0732">Signal</keyword>
<comment type="caution">
    <text evidence="2">The sequence shown here is derived from an EMBL/GenBank/DDBJ whole genome shotgun (WGS) entry which is preliminary data.</text>
</comment>